<keyword evidence="1" id="KW-0732">Signal</keyword>
<comment type="caution">
    <text evidence="2">The sequence shown here is derived from an EMBL/GenBank/DDBJ whole genome shotgun (WGS) entry which is preliminary data.</text>
</comment>
<dbReference type="Proteomes" id="UP001370490">
    <property type="component" value="Unassembled WGS sequence"/>
</dbReference>
<dbReference type="EMBL" id="JBAMMX010000008">
    <property type="protein sequence ID" value="KAK6935360.1"/>
    <property type="molecule type" value="Genomic_DNA"/>
</dbReference>
<dbReference type="SUPFAM" id="SSF49870">
    <property type="entry name" value="Osmotin, thaumatin-like protein"/>
    <property type="match status" value="1"/>
</dbReference>
<evidence type="ECO:0000313" key="3">
    <source>
        <dbReference type="Proteomes" id="UP001370490"/>
    </source>
</evidence>
<accession>A0AAN8VJR7</accession>
<gene>
    <name evidence="2" type="ORF">RJ641_035515</name>
</gene>
<dbReference type="AlphaFoldDB" id="A0AAN8VJR7"/>
<reference evidence="2 3" key="1">
    <citation type="submission" date="2023-12" db="EMBL/GenBank/DDBJ databases">
        <title>A high-quality genome assembly for Dillenia turbinata (Dilleniales).</title>
        <authorList>
            <person name="Chanderbali A."/>
        </authorList>
    </citation>
    <scope>NUCLEOTIDE SEQUENCE [LARGE SCALE GENOMIC DNA]</scope>
    <source>
        <strain evidence="2">LSX21</strain>
        <tissue evidence="2">Leaf</tissue>
    </source>
</reference>
<proteinExistence type="predicted"/>
<dbReference type="InterPro" id="IPR037176">
    <property type="entry name" value="Osmotin/thaumatin-like_sf"/>
</dbReference>
<name>A0AAN8VJR7_9MAGN</name>
<protein>
    <submittedName>
        <fullName evidence="2">Uncharacterized protein</fullName>
    </submittedName>
</protein>
<evidence type="ECO:0000256" key="1">
    <source>
        <dbReference type="SAM" id="SignalP"/>
    </source>
</evidence>
<feature type="chain" id="PRO_5043014227" evidence="1">
    <location>
        <begin position="27"/>
        <end position="218"/>
    </location>
</feature>
<feature type="signal peptide" evidence="1">
    <location>
        <begin position="1"/>
        <end position="26"/>
    </location>
</feature>
<organism evidence="2 3">
    <name type="scientific">Dillenia turbinata</name>
    <dbReference type="NCBI Taxonomy" id="194707"/>
    <lineage>
        <taxon>Eukaryota</taxon>
        <taxon>Viridiplantae</taxon>
        <taxon>Streptophyta</taxon>
        <taxon>Embryophyta</taxon>
        <taxon>Tracheophyta</taxon>
        <taxon>Spermatophyta</taxon>
        <taxon>Magnoliopsida</taxon>
        <taxon>eudicotyledons</taxon>
        <taxon>Gunneridae</taxon>
        <taxon>Pentapetalae</taxon>
        <taxon>Dilleniales</taxon>
        <taxon>Dilleniaceae</taxon>
        <taxon>Dillenia</taxon>
    </lineage>
</organism>
<evidence type="ECO:0000313" key="2">
    <source>
        <dbReference type="EMBL" id="KAK6935360.1"/>
    </source>
</evidence>
<sequence length="218" mass="23752">MSFSKTLLTSSFLLIVLFFTITTTNAANFLIRNNCHYTVWAASVPAGGGRQLNSGQEWTPLPAQSEPVYELAQAATLTGQAEAGAKPWMVSMCLWNLSQPQTGVLAGQDAPWTLTGSARMCCELQADAITHVPFLKLLSIAALQAVVGPLITHSFSKRDVPMHIATLRMIKLVHLRALGVPITGLCSALEWTLPYGYCNSSENKERNAKKEGKLLYQD</sequence>
<keyword evidence="3" id="KW-1185">Reference proteome</keyword>